<organism evidence="7 8">
    <name type="scientific">Agrococcus terreus</name>
    <dbReference type="NCBI Taxonomy" id="574649"/>
    <lineage>
        <taxon>Bacteria</taxon>
        <taxon>Bacillati</taxon>
        <taxon>Actinomycetota</taxon>
        <taxon>Actinomycetes</taxon>
        <taxon>Micrococcales</taxon>
        <taxon>Microbacteriaceae</taxon>
        <taxon>Agrococcus</taxon>
    </lineage>
</organism>
<evidence type="ECO:0000313" key="7">
    <source>
        <dbReference type="EMBL" id="GGN76855.1"/>
    </source>
</evidence>
<feature type="compositionally biased region" description="Basic and acidic residues" evidence="5">
    <location>
        <begin position="1"/>
        <end position="10"/>
    </location>
</feature>
<dbReference type="InterPro" id="IPR050153">
    <property type="entry name" value="Metal_Ion_Import_ABC"/>
</dbReference>
<comment type="similarity">
    <text evidence="1">Belongs to the ABC transporter superfamily.</text>
</comment>
<dbReference type="PROSITE" id="PS50893">
    <property type="entry name" value="ABC_TRANSPORTER_2"/>
    <property type="match status" value="1"/>
</dbReference>
<keyword evidence="3" id="KW-0547">Nucleotide-binding</keyword>
<dbReference type="Pfam" id="PF00005">
    <property type="entry name" value="ABC_tran"/>
    <property type="match status" value="1"/>
</dbReference>
<dbReference type="RefSeq" id="WP_188714828.1">
    <property type="nucleotide sequence ID" value="NZ_BAABBD010000001.1"/>
</dbReference>
<dbReference type="SUPFAM" id="SSF52540">
    <property type="entry name" value="P-loop containing nucleoside triphosphate hydrolases"/>
    <property type="match status" value="1"/>
</dbReference>
<dbReference type="PANTHER" id="PTHR42734:SF5">
    <property type="entry name" value="IRON TRANSPORT SYSTEM ATP-BINDING PROTEIN HI_0361-RELATED"/>
    <property type="match status" value="1"/>
</dbReference>
<keyword evidence="4" id="KW-0067">ATP-binding</keyword>
<dbReference type="PANTHER" id="PTHR42734">
    <property type="entry name" value="METAL TRANSPORT SYSTEM ATP-BINDING PROTEIN TM_0124-RELATED"/>
    <property type="match status" value="1"/>
</dbReference>
<dbReference type="InterPro" id="IPR003593">
    <property type="entry name" value="AAA+_ATPase"/>
</dbReference>
<dbReference type="SMART" id="SM00382">
    <property type="entry name" value="AAA"/>
    <property type="match status" value="1"/>
</dbReference>
<protein>
    <recommendedName>
        <fullName evidence="6">ABC transporter domain-containing protein</fullName>
    </recommendedName>
</protein>
<evidence type="ECO:0000256" key="3">
    <source>
        <dbReference type="ARBA" id="ARBA00022741"/>
    </source>
</evidence>
<evidence type="ECO:0000256" key="2">
    <source>
        <dbReference type="ARBA" id="ARBA00022448"/>
    </source>
</evidence>
<feature type="domain" description="ABC transporter" evidence="6">
    <location>
        <begin position="29"/>
        <end position="253"/>
    </location>
</feature>
<keyword evidence="2" id="KW-0813">Transport</keyword>
<feature type="region of interest" description="Disordered" evidence="5">
    <location>
        <begin position="1"/>
        <end position="30"/>
    </location>
</feature>
<dbReference type="Gene3D" id="3.40.50.300">
    <property type="entry name" value="P-loop containing nucleotide triphosphate hydrolases"/>
    <property type="match status" value="1"/>
</dbReference>
<reference evidence="8" key="1">
    <citation type="journal article" date="2019" name="Int. J. Syst. Evol. Microbiol.">
        <title>The Global Catalogue of Microorganisms (GCM) 10K type strain sequencing project: providing services to taxonomists for standard genome sequencing and annotation.</title>
        <authorList>
            <consortium name="The Broad Institute Genomics Platform"/>
            <consortium name="The Broad Institute Genome Sequencing Center for Infectious Disease"/>
            <person name="Wu L."/>
            <person name="Ma J."/>
        </authorList>
    </citation>
    <scope>NUCLEOTIDE SEQUENCE [LARGE SCALE GENOMIC DNA]</scope>
    <source>
        <strain evidence="8">CGMCC 1.6960</strain>
    </source>
</reference>
<accession>A0ABQ2K9R1</accession>
<dbReference type="InterPro" id="IPR017871">
    <property type="entry name" value="ABC_transporter-like_CS"/>
</dbReference>
<gene>
    <name evidence="7" type="ORF">GCM10010968_00700</name>
</gene>
<dbReference type="Proteomes" id="UP000626982">
    <property type="component" value="Unassembled WGS sequence"/>
</dbReference>
<proteinExistence type="inferred from homology"/>
<dbReference type="EMBL" id="BMLM01000001">
    <property type="protein sequence ID" value="GGN76855.1"/>
    <property type="molecule type" value="Genomic_DNA"/>
</dbReference>
<evidence type="ECO:0000256" key="4">
    <source>
        <dbReference type="ARBA" id="ARBA00022840"/>
    </source>
</evidence>
<dbReference type="PROSITE" id="PS00211">
    <property type="entry name" value="ABC_TRANSPORTER_1"/>
    <property type="match status" value="1"/>
</dbReference>
<evidence type="ECO:0000259" key="6">
    <source>
        <dbReference type="PROSITE" id="PS50893"/>
    </source>
</evidence>
<sequence>MSTASLDRRPPARTPRPTAEPHADAGTGVRAEGLVVHRGGERALDGATCWLPAGAVTALVGGNGSGKSTLLEALAGLAPAAAGTIAGLPAARALVVQRTDAGDRLPLTGRQAVAMGLWGERGMLGRLGAAGRRRVEEALAQVGAEHLADRQLSAMSGGQRQRVLVAQGLVQRAPLLLLDEPGSAADDASRDRIDDALAAAAAEGAVVVVATHDRRSLARADRAVLLDHGLVVAEGAPEAVAAAQAARAAAALAPAAAEAQRGGAVEARTTSSGA</sequence>
<comment type="caution">
    <text evidence="7">The sequence shown here is derived from an EMBL/GenBank/DDBJ whole genome shotgun (WGS) entry which is preliminary data.</text>
</comment>
<evidence type="ECO:0000313" key="8">
    <source>
        <dbReference type="Proteomes" id="UP000626982"/>
    </source>
</evidence>
<name>A0ABQ2K9R1_9MICO</name>
<dbReference type="InterPro" id="IPR027417">
    <property type="entry name" value="P-loop_NTPase"/>
</dbReference>
<dbReference type="InterPro" id="IPR003439">
    <property type="entry name" value="ABC_transporter-like_ATP-bd"/>
</dbReference>
<evidence type="ECO:0000256" key="1">
    <source>
        <dbReference type="ARBA" id="ARBA00005417"/>
    </source>
</evidence>
<evidence type="ECO:0000256" key="5">
    <source>
        <dbReference type="SAM" id="MobiDB-lite"/>
    </source>
</evidence>
<keyword evidence="8" id="KW-1185">Reference proteome</keyword>